<organism evidence="4 5">
    <name type="scientific">Pseudonocardia abyssalis</name>
    <dbReference type="NCBI Taxonomy" id="2792008"/>
    <lineage>
        <taxon>Bacteria</taxon>
        <taxon>Bacillati</taxon>
        <taxon>Actinomycetota</taxon>
        <taxon>Actinomycetes</taxon>
        <taxon>Pseudonocardiales</taxon>
        <taxon>Pseudonocardiaceae</taxon>
        <taxon>Pseudonocardia</taxon>
    </lineage>
</organism>
<dbReference type="NCBIfam" id="TIGR00254">
    <property type="entry name" value="GGDEF"/>
    <property type="match status" value="1"/>
</dbReference>
<feature type="domain" description="EAL" evidence="2">
    <location>
        <begin position="333"/>
        <end position="587"/>
    </location>
</feature>
<dbReference type="EMBL" id="JADQDK010000001">
    <property type="protein sequence ID" value="MBW0135147.1"/>
    <property type="molecule type" value="Genomic_DNA"/>
</dbReference>
<feature type="region of interest" description="Disordered" evidence="1">
    <location>
        <begin position="578"/>
        <end position="598"/>
    </location>
</feature>
<feature type="compositionally biased region" description="Basic and acidic residues" evidence="1">
    <location>
        <begin position="578"/>
        <end position="587"/>
    </location>
</feature>
<feature type="domain" description="GGDEF" evidence="3">
    <location>
        <begin position="196"/>
        <end position="324"/>
    </location>
</feature>
<dbReference type="PANTHER" id="PTHR33121:SF70">
    <property type="entry name" value="SIGNALING PROTEIN YKOW"/>
    <property type="match status" value="1"/>
</dbReference>
<protein>
    <submittedName>
        <fullName evidence="4">EAL domain-containing protein</fullName>
    </submittedName>
</protein>
<evidence type="ECO:0000313" key="4">
    <source>
        <dbReference type="EMBL" id="MBW0135147.1"/>
    </source>
</evidence>
<dbReference type="Pfam" id="PF00990">
    <property type="entry name" value="GGDEF"/>
    <property type="match status" value="1"/>
</dbReference>
<dbReference type="SMART" id="SM00267">
    <property type="entry name" value="GGDEF"/>
    <property type="match status" value="1"/>
</dbReference>
<dbReference type="InterPro" id="IPR001633">
    <property type="entry name" value="EAL_dom"/>
</dbReference>
<reference evidence="4 5" key="1">
    <citation type="submission" date="2020-11" db="EMBL/GenBank/DDBJ databases">
        <title>Pseudonocardia abyssalis sp. nov. and Pseudonocardia oceani sp. nov., description and phylogenomic analysis of two novel actinomycetes isolated from the deep Southern Ocean.</title>
        <authorList>
            <person name="Parra J."/>
        </authorList>
    </citation>
    <scope>NUCLEOTIDE SEQUENCE [LARGE SCALE GENOMIC DNA]</scope>
    <source>
        <strain evidence="4 5">KRD-168</strain>
    </source>
</reference>
<dbReference type="RefSeq" id="WP_218600867.1">
    <property type="nucleotide sequence ID" value="NZ_JADQDJ010000005.1"/>
</dbReference>
<evidence type="ECO:0000259" key="3">
    <source>
        <dbReference type="PROSITE" id="PS50887"/>
    </source>
</evidence>
<dbReference type="InterPro" id="IPR003018">
    <property type="entry name" value="GAF"/>
</dbReference>
<name>A0ABS6USD1_9PSEU</name>
<dbReference type="InterPro" id="IPR000160">
    <property type="entry name" value="GGDEF_dom"/>
</dbReference>
<dbReference type="InterPro" id="IPR050706">
    <property type="entry name" value="Cyclic-di-GMP_PDE-like"/>
</dbReference>
<accession>A0ABS6USD1</accession>
<dbReference type="PROSITE" id="PS50887">
    <property type="entry name" value="GGDEF"/>
    <property type="match status" value="1"/>
</dbReference>
<dbReference type="Pfam" id="PF00563">
    <property type="entry name" value="EAL"/>
    <property type="match status" value="1"/>
</dbReference>
<dbReference type="Pfam" id="PF01590">
    <property type="entry name" value="GAF"/>
    <property type="match status" value="1"/>
</dbReference>
<dbReference type="CDD" id="cd01948">
    <property type="entry name" value="EAL"/>
    <property type="match status" value="1"/>
</dbReference>
<evidence type="ECO:0000256" key="1">
    <source>
        <dbReference type="SAM" id="MobiDB-lite"/>
    </source>
</evidence>
<sequence length="598" mass="64402">MDGRSAQASFDDACRNVVAHLKEQVPFACWSVSRVDADHQVHLRPDDDTYGLQPGHALPWNETFCRHMVSGRTPRIAPDAMAVPQYAETAAAAGMRIGAYAGVPILDADGSLFGTLCGFDPETHDDDLLRHGPLLELMAGLLGRIVQVERMRDEAVDRADELLWASLHDPVTGLVGRRTFLDMLTRAAQRATDPEPRAALVLLHLDDLAAVNETFGHATGDQLVVQVAGRLTATLHPFDTVARLGDDEFAILLHDGSELDTTVLRVRAALPASIAVADASVPVTASIGVTPVDGAAPDDLLTRARAARQVAADRADDRWAVHEPARTSVGAGVPMLREPLRAAIRTGALHPAYQPIVALDDNRVVAYEALARWTHEGTPVPPDVFVPLATRTGLLPDLTDHMIHRAAGQLADWSATLGHRRLQVGVNVPPRLLLDPDFPDRVALGIRRHDLAPGQLVLEITEDALLDDLDTASAIARRLRALGVMLSLDDVGSGYASLLHLRHLPLQSAKIDRVFVDDIDTDDDARRFLGAVLTCGRDLGIHVVVEGVERVTQATVLRSLGAVYAQGHCFGRPVRPGDIDVRTETARRPSGRGSATGG</sequence>
<keyword evidence="5" id="KW-1185">Reference proteome</keyword>
<dbReference type="PANTHER" id="PTHR33121">
    <property type="entry name" value="CYCLIC DI-GMP PHOSPHODIESTERASE PDEF"/>
    <property type="match status" value="1"/>
</dbReference>
<comment type="caution">
    <text evidence="4">The sequence shown here is derived from an EMBL/GenBank/DDBJ whole genome shotgun (WGS) entry which is preliminary data.</text>
</comment>
<dbReference type="CDD" id="cd01949">
    <property type="entry name" value="GGDEF"/>
    <property type="match status" value="1"/>
</dbReference>
<evidence type="ECO:0000259" key="2">
    <source>
        <dbReference type="PROSITE" id="PS50883"/>
    </source>
</evidence>
<dbReference type="SMART" id="SM00052">
    <property type="entry name" value="EAL"/>
    <property type="match status" value="1"/>
</dbReference>
<dbReference type="SMART" id="SM00065">
    <property type="entry name" value="GAF"/>
    <property type="match status" value="1"/>
</dbReference>
<dbReference type="Proteomes" id="UP000694287">
    <property type="component" value="Unassembled WGS sequence"/>
</dbReference>
<dbReference type="PROSITE" id="PS50883">
    <property type="entry name" value="EAL"/>
    <property type="match status" value="1"/>
</dbReference>
<evidence type="ECO:0000313" key="5">
    <source>
        <dbReference type="Proteomes" id="UP000694287"/>
    </source>
</evidence>
<gene>
    <name evidence="4" type="ORF">I4I81_12905</name>
</gene>
<proteinExistence type="predicted"/>